<keyword evidence="4" id="KW-0677">Repeat</keyword>
<dbReference type="InterPro" id="IPR019775">
    <property type="entry name" value="WD40_repeat_CS"/>
</dbReference>
<dbReference type="PRINTS" id="PR00320">
    <property type="entry name" value="GPROTEINBRPT"/>
</dbReference>
<dbReference type="PROSITE" id="PS50082">
    <property type="entry name" value="WD_REPEATS_2"/>
    <property type="match status" value="4"/>
</dbReference>
<organism evidence="9 10">
    <name type="scientific">Apiotrichum porosum</name>
    <dbReference type="NCBI Taxonomy" id="105984"/>
    <lineage>
        <taxon>Eukaryota</taxon>
        <taxon>Fungi</taxon>
        <taxon>Dikarya</taxon>
        <taxon>Basidiomycota</taxon>
        <taxon>Agaricomycotina</taxon>
        <taxon>Tremellomycetes</taxon>
        <taxon>Trichosporonales</taxon>
        <taxon>Trichosporonaceae</taxon>
        <taxon>Apiotrichum</taxon>
    </lineage>
</organism>
<dbReference type="InterPro" id="IPR020472">
    <property type="entry name" value="WD40_PAC1"/>
</dbReference>
<comment type="subunit">
    <text evidence="6">Component of the NOP7 complex, composed of ERB1, NOP7 and YTM1. Within the NOP7 complex ERB1 appears to interact directly with NOP7 and YTM1. The NOP7 complex also associates with the 66S pre-ribosome.</text>
</comment>
<dbReference type="InterPro" id="IPR015943">
    <property type="entry name" value="WD40/YVTN_repeat-like_dom_sf"/>
</dbReference>
<gene>
    <name evidence="6 9" type="primary">YTM1</name>
    <name evidence="9" type="ORF">EHS24_002107</name>
</gene>
<dbReference type="GeneID" id="39586650"/>
<proteinExistence type="inferred from homology"/>
<evidence type="ECO:0000256" key="2">
    <source>
        <dbReference type="ARBA" id="ARBA00022552"/>
    </source>
</evidence>
<dbReference type="Gene3D" id="2.130.10.10">
    <property type="entry name" value="YVTN repeat-like/Quinoprotein amine dehydrogenase"/>
    <property type="match status" value="1"/>
</dbReference>
<dbReference type="Pfam" id="PF00400">
    <property type="entry name" value="WD40"/>
    <property type="match status" value="3"/>
</dbReference>
<dbReference type="PANTHER" id="PTHR19855:SF11">
    <property type="entry name" value="RIBOSOME BIOGENESIS PROTEIN WDR12"/>
    <property type="match status" value="1"/>
</dbReference>
<evidence type="ECO:0000256" key="6">
    <source>
        <dbReference type="HAMAP-Rule" id="MF_03029"/>
    </source>
</evidence>
<dbReference type="PANTHER" id="PTHR19855">
    <property type="entry name" value="WD40 REPEAT PROTEIN 12, 37"/>
    <property type="match status" value="1"/>
</dbReference>
<keyword evidence="1 6" id="KW-0690">Ribosome biogenesis</keyword>
<dbReference type="SMART" id="SM00320">
    <property type="entry name" value="WD40"/>
    <property type="match status" value="6"/>
</dbReference>
<feature type="repeat" description="WD" evidence="7">
    <location>
        <begin position="461"/>
        <end position="482"/>
    </location>
</feature>
<evidence type="ECO:0000256" key="3">
    <source>
        <dbReference type="ARBA" id="ARBA00022574"/>
    </source>
</evidence>
<dbReference type="Proteomes" id="UP000279236">
    <property type="component" value="Unassembled WGS sequence"/>
</dbReference>
<dbReference type="GO" id="GO:0005730">
    <property type="term" value="C:nucleolus"/>
    <property type="evidence" value="ECO:0007669"/>
    <property type="project" value="UniProtKB-SubCell"/>
</dbReference>
<comment type="similarity">
    <text evidence="6">Belongs to the WD repeat WDR12/YTM1 family.</text>
</comment>
<dbReference type="OrthoDB" id="10251381at2759"/>
<dbReference type="EMBL" id="RSCE01000012">
    <property type="protein sequence ID" value="RSH78382.1"/>
    <property type="molecule type" value="Genomic_DNA"/>
</dbReference>
<name>A0A427XHR9_9TREE</name>
<evidence type="ECO:0000256" key="4">
    <source>
        <dbReference type="ARBA" id="ARBA00022737"/>
    </source>
</evidence>
<protein>
    <recommendedName>
        <fullName evidence="6">Ribosome biogenesis protein YTM1</fullName>
    </recommendedName>
</protein>
<comment type="function">
    <text evidence="6">Component of the NOP7 complex, which is required for maturation of the 25S and 5.8S ribosomal RNAs and formation of the 60S ribosome.</text>
</comment>
<dbReference type="GO" id="GO:0000466">
    <property type="term" value="P:maturation of 5.8S rRNA from tricistronic rRNA transcript (SSU-rRNA, 5.8S rRNA, LSU-rRNA)"/>
    <property type="evidence" value="ECO:0007669"/>
    <property type="project" value="UniProtKB-UniRule"/>
</dbReference>
<keyword evidence="5 6" id="KW-0539">Nucleus</keyword>
<dbReference type="HAMAP" id="MF_03029">
    <property type="entry name" value="WDR12"/>
    <property type="match status" value="1"/>
</dbReference>
<accession>A0A427XHR9</accession>
<dbReference type="GO" id="GO:0000463">
    <property type="term" value="P:maturation of LSU-rRNA from tricistronic rRNA transcript (SSU-rRNA, 5.8S rRNA, LSU-rRNA)"/>
    <property type="evidence" value="ECO:0007669"/>
    <property type="project" value="UniProtKB-UniRule"/>
</dbReference>
<keyword evidence="3 7" id="KW-0853">WD repeat</keyword>
<dbReference type="InterPro" id="IPR036322">
    <property type="entry name" value="WD40_repeat_dom_sf"/>
</dbReference>
<dbReference type="AlphaFoldDB" id="A0A427XHR9"/>
<sequence length="482" mass="51551">MSAPTASGSSARQLPVNLFTRGAYAIPQSTYFIPSDWRRFQLSELINKVLGHGSDSGAAPVPFDFVVEGEVLRGSLEAWVKKNRGDDEETAINVEYIQSVLPPSEVGRWEQEDWVSGLSLARKGHVLVSSYLSHARVLPLGTEGSALYTLPLPTSLGATSCTWVSPAEVTSDILVAAGGVDRAVHVFSLPSLDPDVAASEGSTAREVYTLMGHSGPISNVIASSSGRDIISSSWDGALHLYALPEEEPTEHMLPADPTSYLPGQKKRRKIEGDAQRIIEGLTDGDATGDKGQGWRRAPDAVFRGHAGRIGGAVWDREDETRVWSAGWDGSIRGWDAESGANVLVRQGPSDKALLCVDQFGPSGTLAAGSMDRTVTLWDTRQATSVIAQTLNVGSPVPSIACHPTSNFTLATATYAGACQIWDVRSPKHALFSVQRKRDESSRTVTKNGKVLGERLLATAWDGEVLVAGGEDGEVGIWHARGQ</sequence>
<dbReference type="GO" id="GO:0005654">
    <property type="term" value="C:nucleoplasm"/>
    <property type="evidence" value="ECO:0007669"/>
    <property type="project" value="UniProtKB-SubCell"/>
</dbReference>
<dbReference type="PROSITE" id="PS00678">
    <property type="entry name" value="WD_REPEATS_1"/>
    <property type="match status" value="2"/>
</dbReference>
<dbReference type="InterPro" id="IPR012972">
    <property type="entry name" value="NLE"/>
</dbReference>
<evidence type="ECO:0000256" key="7">
    <source>
        <dbReference type="PROSITE-ProRule" id="PRU00221"/>
    </source>
</evidence>
<comment type="subcellular location">
    <subcellularLocation>
        <location evidence="6">Nucleus</location>
        <location evidence="6">Nucleolus</location>
    </subcellularLocation>
    <subcellularLocation>
        <location evidence="6">Nucleus</location>
        <location evidence="6">Nucleoplasm</location>
    </subcellularLocation>
</comment>
<evidence type="ECO:0000256" key="5">
    <source>
        <dbReference type="ARBA" id="ARBA00023242"/>
    </source>
</evidence>
<dbReference type="InterPro" id="IPR028599">
    <property type="entry name" value="WDR12/Ytm1"/>
</dbReference>
<evidence type="ECO:0000256" key="1">
    <source>
        <dbReference type="ARBA" id="ARBA00022517"/>
    </source>
</evidence>
<reference evidence="9 10" key="1">
    <citation type="submission" date="2018-11" db="EMBL/GenBank/DDBJ databases">
        <title>Genome sequence of Apiotrichum porosum DSM 27194.</title>
        <authorList>
            <person name="Aliyu H."/>
            <person name="Gorte O."/>
            <person name="Ochsenreither K."/>
        </authorList>
    </citation>
    <scope>NUCLEOTIDE SEQUENCE [LARGE SCALE GENOMIC DNA]</scope>
    <source>
        <strain evidence="9 10">DSM 27194</strain>
    </source>
</reference>
<feature type="repeat" description="WD" evidence="7">
    <location>
        <begin position="302"/>
        <end position="344"/>
    </location>
</feature>
<evidence type="ECO:0000313" key="9">
    <source>
        <dbReference type="EMBL" id="RSH78382.1"/>
    </source>
</evidence>
<keyword evidence="10" id="KW-1185">Reference proteome</keyword>
<feature type="domain" description="NLE" evidence="8">
    <location>
        <begin position="16"/>
        <end position="79"/>
    </location>
</feature>
<evidence type="ECO:0000259" key="8">
    <source>
        <dbReference type="Pfam" id="PF08154"/>
    </source>
</evidence>
<dbReference type="InterPro" id="IPR001680">
    <property type="entry name" value="WD40_rpt"/>
</dbReference>
<dbReference type="STRING" id="105984.A0A427XHR9"/>
<dbReference type="GO" id="GO:0030687">
    <property type="term" value="C:preribosome, large subunit precursor"/>
    <property type="evidence" value="ECO:0007669"/>
    <property type="project" value="UniProtKB-UniRule"/>
</dbReference>
<dbReference type="RefSeq" id="XP_028473529.1">
    <property type="nucleotide sequence ID" value="XM_028617851.1"/>
</dbReference>
<dbReference type="GO" id="GO:0043021">
    <property type="term" value="F:ribonucleoprotein complex binding"/>
    <property type="evidence" value="ECO:0007669"/>
    <property type="project" value="UniProtKB-UniRule"/>
</dbReference>
<evidence type="ECO:0000313" key="10">
    <source>
        <dbReference type="Proteomes" id="UP000279236"/>
    </source>
</evidence>
<dbReference type="Pfam" id="PF08154">
    <property type="entry name" value="NLE"/>
    <property type="match status" value="1"/>
</dbReference>
<feature type="repeat" description="WD" evidence="7">
    <location>
        <begin position="210"/>
        <end position="251"/>
    </location>
</feature>
<feature type="repeat" description="WD" evidence="7">
    <location>
        <begin position="365"/>
        <end position="387"/>
    </location>
</feature>
<dbReference type="SUPFAM" id="SSF50978">
    <property type="entry name" value="WD40 repeat-like"/>
    <property type="match status" value="1"/>
</dbReference>
<comment type="caution">
    <text evidence="9">The sequence shown here is derived from an EMBL/GenBank/DDBJ whole genome shotgun (WGS) entry which is preliminary data.</text>
</comment>
<keyword evidence="2 6" id="KW-0698">rRNA processing</keyword>